<keyword evidence="2" id="KW-1185">Reference proteome</keyword>
<dbReference type="STRING" id="1448321.A0A317VVB3"/>
<organism evidence="1 2">
    <name type="scientific">Aspergillus heteromorphus CBS 117.55</name>
    <dbReference type="NCBI Taxonomy" id="1448321"/>
    <lineage>
        <taxon>Eukaryota</taxon>
        <taxon>Fungi</taxon>
        <taxon>Dikarya</taxon>
        <taxon>Ascomycota</taxon>
        <taxon>Pezizomycotina</taxon>
        <taxon>Eurotiomycetes</taxon>
        <taxon>Eurotiomycetidae</taxon>
        <taxon>Eurotiales</taxon>
        <taxon>Aspergillaceae</taxon>
        <taxon>Aspergillus</taxon>
        <taxon>Aspergillus subgen. Circumdati</taxon>
    </lineage>
</organism>
<dbReference type="InterPro" id="IPR021109">
    <property type="entry name" value="Peptidase_aspartic_dom_sf"/>
</dbReference>
<dbReference type="Proteomes" id="UP000247233">
    <property type="component" value="Unassembled WGS sequence"/>
</dbReference>
<evidence type="ECO:0000313" key="1">
    <source>
        <dbReference type="EMBL" id="PWY78243.1"/>
    </source>
</evidence>
<evidence type="ECO:0008006" key="3">
    <source>
        <dbReference type="Google" id="ProtNLM"/>
    </source>
</evidence>
<accession>A0A317VVB3</accession>
<protein>
    <recommendedName>
        <fullName evidence="3">Peptidase A1 domain-containing protein</fullName>
    </recommendedName>
</protein>
<dbReference type="GeneID" id="37068945"/>
<dbReference type="AlphaFoldDB" id="A0A317VVB3"/>
<name>A0A317VVB3_9EURO</name>
<dbReference type="EMBL" id="MSFL01000017">
    <property type="protein sequence ID" value="PWY78243.1"/>
    <property type="molecule type" value="Genomic_DNA"/>
</dbReference>
<reference evidence="1 2" key="1">
    <citation type="submission" date="2016-12" db="EMBL/GenBank/DDBJ databases">
        <title>The genomes of Aspergillus section Nigri reveals drivers in fungal speciation.</title>
        <authorList>
            <consortium name="DOE Joint Genome Institute"/>
            <person name="Vesth T.C."/>
            <person name="Nybo J."/>
            <person name="Theobald S."/>
            <person name="Brandl J."/>
            <person name="Frisvad J.C."/>
            <person name="Nielsen K.F."/>
            <person name="Lyhne E.K."/>
            <person name="Kogle M.E."/>
            <person name="Kuo A."/>
            <person name="Riley R."/>
            <person name="Clum A."/>
            <person name="Nolan M."/>
            <person name="Lipzen A."/>
            <person name="Salamov A."/>
            <person name="Henrissat B."/>
            <person name="Wiebenga A."/>
            <person name="De Vries R.P."/>
            <person name="Grigoriev I.V."/>
            <person name="Mortensen U.H."/>
            <person name="Andersen M.R."/>
            <person name="Baker S.E."/>
        </authorList>
    </citation>
    <scope>NUCLEOTIDE SEQUENCE [LARGE SCALE GENOMIC DNA]</scope>
    <source>
        <strain evidence="1 2">CBS 117.55</strain>
    </source>
</reference>
<dbReference type="VEuPathDB" id="FungiDB:BO70DRAFT_397494"/>
<proteinExistence type="predicted"/>
<dbReference type="RefSeq" id="XP_025398184.1">
    <property type="nucleotide sequence ID" value="XM_025546708.1"/>
</dbReference>
<sequence>MGMADAIPIYGEELYAFDYIDLFGSRVPNVSMFAISNIYQTYPGGQDYPVEVGVLSFGGPGINQSFQNPGQPSINTSLVDGYLYSQGTIASSSYSLHIGSVNCDISGSALFGGYDRSRVLGDVSAQATCDAIASELPVTYQSDYGLYFWSTSDQKYSQIVTASTYLGFTFRKDFLNDANMTIKVPFALLNLTLDTPLVDNPTPYFPCMGTDGTYVLGRAFLQAAFVGVNRGTGTKNWFLGQAPGPNMGASTPTTIEVADTTISGSSSSWEDSWMPYWTELPASSRSNATNATVQLLFVALLQQSGLSR</sequence>
<dbReference type="OrthoDB" id="4074350at2759"/>
<gene>
    <name evidence="1" type="ORF">BO70DRAFT_397494</name>
</gene>
<comment type="caution">
    <text evidence="1">The sequence shown here is derived from an EMBL/GenBank/DDBJ whole genome shotgun (WGS) entry which is preliminary data.</text>
</comment>
<dbReference type="Gene3D" id="2.40.70.10">
    <property type="entry name" value="Acid Proteases"/>
    <property type="match status" value="1"/>
</dbReference>
<evidence type="ECO:0000313" key="2">
    <source>
        <dbReference type="Proteomes" id="UP000247233"/>
    </source>
</evidence>
<dbReference type="SUPFAM" id="SSF50630">
    <property type="entry name" value="Acid proteases"/>
    <property type="match status" value="1"/>
</dbReference>